<dbReference type="OrthoDB" id="5591297at2759"/>
<dbReference type="InterPro" id="IPR004821">
    <property type="entry name" value="Cyt_trans-like"/>
</dbReference>
<reference evidence="3" key="1">
    <citation type="journal article" date="2017" name="Cell">
        <title>Insights into land plant evolution garnered from the Marchantia polymorpha genome.</title>
        <authorList>
            <person name="Bowman J.L."/>
            <person name="Kohchi T."/>
            <person name="Yamato K.T."/>
            <person name="Jenkins J."/>
            <person name="Shu S."/>
            <person name="Ishizaki K."/>
            <person name="Yamaoka S."/>
            <person name="Nishihama R."/>
            <person name="Nakamura Y."/>
            <person name="Berger F."/>
            <person name="Adam C."/>
            <person name="Aki S.S."/>
            <person name="Althoff F."/>
            <person name="Araki T."/>
            <person name="Arteaga-Vazquez M.A."/>
            <person name="Balasubrmanian S."/>
            <person name="Barry K."/>
            <person name="Bauer D."/>
            <person name="Boehm C.R."/>
            <person name="Briginshaw L."/>
            <person name="Caballero-Perez J."/>
            <person name="Catarino B."/>
            <person name="Chen F."/>
            <person name="Chiyoda S."/>
            <person name="Chovatia M."/>
            <person name="Davies K.M."/>
            <person name="Delmans M."/>
            <person name="Demura T."/>
            <person name="Dierschke T."/>
            <person name="Dolan L."/>
            <person name="Dorantes-Acosta A.E."/>
            <person name="Eklund D.M."/>
            <person name="Florent S.N."/>
            <person name="Flores-Sandoval E."/>
            <person name="Fujiyama A."/>
            <person name="Fukuzawa H."/>
            <person name="Galik B."/>
            <person name="Grimanelli D."/>
            <person name="Grimwood J."/>
            <person name="Grossniklaus U."/>
            <person name="Hamada T."/>
            <person name="Haseloff J."/>
            <person name="Hetherington A.J."/>
            <person name="Higo A."/>
            <person name="Hirakawa Y."/>
            <person name="Hundley H.N."/>
            <person name="Ikeda Y."/>
            <person name="Inoue K."/>
            <person name="Inoue S.I."/>
            <person name="Ishida S."/>
            <person name="Jia Q."/>
            <person name="Kakita M."/>
            <person name="Kanazawa T."/>
            <person name="Kawai Y."/>
            <person name="Kawashima T."/>
            <person name="Kennedy M."/>
            <person name="Kinose K."/>
            <person name="Kinoshita T."/>
            <person name="Kohara Y."/>
            <person name="Koide E."/>
            <person name="Komatsu K."/>
            <person name="Kopischke S."/>
            <person name="Kubo M."/>
            <person name="Kyozuka J."/>
            <person name="Lagercrantz U."/>
            <person name="Lin S.S."/>
            <person name="Lindquist E."/>
            <person name="Lipzen A.M."/>
            <person name="Lu C.W."/>
            <person name="De Luna E."/>
            <person name="Martienssen R.A."/>
            <person name="Minamino N."/>
            <person name="Mizutani M."/>
            <person name="Mizutani M."/>
            <person name="Mochizuki N."/>
            <person name="Monte I."/>
            <person name="Mosher R."/>
            <person name="Nagasaki H."/>
            <person name="Nakagami H."/>
            <person name="Naramoto S."/>
            <person name="Nishitani K."/>
            <person name="Ohtani M."/>
            <person name="Okamoto T."/>
            <person name="Okumura M."/>
            <person name="Phillips J."/>
            <person name="Pollak B."/>
            <person name="Reinders A."/>
            <person name="Rovekamp M."/>
            <person name="Sano R."/>
            <person name="Sawa S."/>
            <person name="Schmid M.W."/>
            <person name="Shirakawa M."/>
            <person name="Solano R."/>
            <person name="Spunde A."/>
            <person name="Suetsugu N."/>
            <person name="Sugano S."/>
            <person name="Sugiyama A."/>
            <person name="Sun R."/>
            <person name="Suzuki Y."/>
            <person name="Takenaka M."/>
            <person name="Takezawa D."/>
            <person name="Tomogane H."/>
            <person name="Tsuzuki M."/>
            <person name="Ueda T."/>
            <person name="Umeda M."/>
            <person name="Ward J.M."/>
            <person name="Watanabe Y."/>
            <person name="Yazaki K."/>
            <person name="Yokoyama R."/>
            <person name="Yoshitake Y."/>
            <person name="Yotsui I."/>
            <person name="Zachgo S."/>
            <person name="Schmutz J."/>
        </authorList>
    </citation>
    <scope>NUCLEOTIDE SEQUENCE [LARGE SCALE GENOMIC DNA]</scope>
    <source>
        <strain evidence="3">Tak-1</strain>
    </source>
</reference>
<organism evidence="2 3">
    <name type="scientific">Marchantia polymorpha</name>
    <name type="common">Common liverwort</name>
    <name type="synonym">Marchantia aquatica</name>
    <dbReference type="NCBI Taxonomy" id="3197"/>
    <lineage>
        <taxon>Eukaryota</taxon>
        <taxon>Viridiplantae</taxon>
        <taxon>Streptophyta</taxon>
        <taxon>Embryophyta</taxon>
        <taxon>Marchantiophyta</taxon>
        <taxon>Marchantiopsida</taxon>
        <taxon>Marchantiidae</taxon>
        <taxon>Marchantiales</taxon>
        <taxon>Marchantiaceae</taxon>
        <taxon>Marchantia</taxon>
    </lineage>
</organism>
<evidence type="ECO:0000313" key="3">
    <source>
        <dbReference type="Proteomes" id="UP000244005"/>
    </source>
</evidence>
<dbReference type="AlphaFoldDB" id="A0A2R6WER6"/>
<dbReference type="Pfam" id="PF01467">
    <property type="entry name" value="CTP_transf_like"/>
    <property type="match status" value="1"/>
</dbReference>
<gene>
    <name evidence="2" type="ORF">MARPO_0100s0051</name>
</gene>
<dbReference type="FunFam" id="3.40.50.620:FF:000180">
    <property type="entry name" value="Cytidyltransferase isoform 1"/>
    <property type="match status" value="1"/>
</dbReference>
<dbReference type="Gene3D" id="3.40.50.620">
    <property type="entry name" value="HUPs"/>
    <property type="match status" value="1"/>
</dbReference>
<sequence>MDSVVRAVVEAIHASPTQAVLCLSGGASQALGWLLSVPRASSTVLEVTVPYSRISMLQYLGKAPLQFVSRESAEDIALAAYNRALRLSMPGVPVAGIGFTGALASATPKRGDHRCYVAARTQTGLWECNLTLSKGKRDRIGEDEVTSRILIKTLADVCGVSLELPLGLDDGVEKLNVSNKNFTEDEQLEHLVEGKTSMVSYAQSEGGIFQSGVRKVVLSGSFNPLHEGHVKLLEVACSMCERSIPCFEISVINADKPPLSLVSIKQRVKQFRDIGKTLVLTNQPYFYKKAELLPDSTFVVGVDTAIRLINPKYYGESRERMLEVLLGIKHLGCDFLVAGRKVGEKFQVLGDLNVPEPVQELFRAIPDDSFRVDISSTELRETNDKA</sequence>
<feature type="domain" description="Cytidyltransferase-like" evidence="1">
    <location>
        <begin position="218"/>
        <end position="381"/>
    </location>
</feature>
<protein>
    <recommendedName>
        <fullName evidence="1">Cytidyltransferase-like domain-containing protein</fullName>
    </recommendedName>
</protein>
<dbReference type="SUPFAM" id="SSF52374">
    <property type="entry name" value="Nucleotidylyl transferase"/>
    <property type="match status" value="1"/>
</dbReference>
<dbReference type="Gramene" id="Mp3g25380.1">
    <property type="protein sequence ID" value="Mp3g25380.1.cds"/>
    <property type="gene ID" value="Mp3g25380"/>
</dbReference>
<dbReference type="GO" id="GO:0016887">
    <property type="term" value="F:ATP hydrolysis activity"/>
    <property type="evidence" value="ECO:0000318"/>
    <property type="project" value="GO_Central"/>
</dbReference>
<dbReference type="OMA" id="GCYFVVG"/>
<evidence type="ECO:0000259" key="1">
    <source>
        <dbReference type="Pfam" id="PF01467"/>
    </source>
</evidence>
<dbReference type="GO" id="GO:0000309">
    <property type="term" value="F:nicotinamide-nucleotide adenylyltransferase activity"/>
    <property type="evidence" value="ECO:0000318"/>
    <property type="project" value="GO_Central"/>
</dbReference>
<keyword evidence="3" id="KW-1185">Reference proteome</keyword>
<evidence type="ECO:0000313" key="2">
    <source>
        <dbReference type="EMBL" id="PTQ32345.1"/>
    </source>
</evidence>
<dbReference type="PANTHER" id="PTHR31285:SF0">
    <property type="entry name" value="NICOTINAMIDE MONONUCLEOTIDE ADENYLYLTRANSFERASE"/>
    <property type="match status" value="1"/>
</dbReference>
<dbReference type="EMBL" id="KZ772772">
    <property type="protein sequence ID" value="PTQ32345.1"/>
    <property type="molecule type" value="Genomic_DNA"/>
</dbReference>
<dbReference type="NCBIfam" id="TIGR00125">
    <property type="entry name" value="cyt_tran_rel"/>
    <property type="match status" value="1"/>
</dbReference>
<dbReference type="InterPro" id="IPR014729">
    <property type="entry name" value="Rossmann-like_a/b/a_fold"/>
</dbReference>
<proteinExistence type="predicted"/>
<name>A0A2R6WER6_MARPO</name>
<dbReference type="GO" id="GO:0005634">
    <property type="term" value="C:nucleus"/>
    <property type="evidence" value="ECO:0000318"/>
    <property type="project" value="GO_Central"/>
</dbReference>
<dbReference type="Proteomes" id="UP000244005">
    <property type="component" value="Unassembled WGS sequence"/>
</dbReference>
<dbReference type="GO" id="GO:0034355">
    <property type="term" value="P:NAD+ biosynthetic process via the salvage pathway"/>
    <property type="evidence" value="ECO:0000318"/>
    <property type="project" value="GO_Central"/>
</dbReference>
<dbReference type="GO" id="GO:0005737">
    <property type="term" value="C:cytoplasm"/>
    <property type="evidence" value="ECO:0000318"/>
    <property type="project" value="GO_Central"/>
</dbReference>
<accession>A0A2R6WER6</accession>
<dbReference type="PANTHER" id="PTHR31285">
    <property type="entry name" value="NICOTINAMIDE MONONUCLEOTIDE ADENYLYLTRANSFERASE"/>
    <property type="match status" value="1"/>
</dbReference>